<dbReference type="InterPro" id="IPR049749">
    <property type="entry name" value="SCO2521-like"/>
</dbReference>
<dbReference type="NCBIfam" id="NF040565">
    <property type="entry name" value="SCO2521_fam"/>
    <property type="match status" value="1"/>
</dbReference>
<dbReference type="EMBL" id="CP063374">
    <property type="protein sequence ID" value="QOV44075.1"/>
    <property type="molecule type" value="Genomic_DNA"/>
</dbReference>
<dbReference type="Proteomes" id="UP000594008">
    <property type="component" value="Chromosome"/>
</dbReference>
<dbReference type="AlphaFoldDB" id="A0A7M2T837"/>
<reference evidence="1 2" key="1">
    <citation type="submission" date="2020-10" db="EMBL/GenBank/DDBJ databases">
        <title>Streptomyces chromofuscus complate genome analysis.</title>
        <authorList>
            <person name="Anwar N."/>
        </authorList>
    </citation>
    <scope>NUCLEOTIDE SEQUENCE [LARGE SCALE GENOMIC DNA]</scope>
    <source>
        <strain evidence="1 2">DSM 40273</strain>
    </source>
</reference>
<evidence type="ECO:0000313" key="1">
    <source>
        <dbReference type="EMBL" id="QOV44075.1"/>
    </source>
</evidence>
<proteinExistence type="predicted"/>
<dbReference type="KEGG" id="schf:IPT68_31190"/>
<keyword evidence="2" id="KW-1185">Reference proteome</keyword>
<gene>
    <name evidence="1" type="ORF">IPT68_31190</name>
</gene>
<dbReference type="RefSeq" id="WP_189698106.1">
    <property type="nucleotide sequence ID" value="NZ_BMTA01000007.1"/>
</dbReference>
<evidence type="ECO:0000313" key="2">
    <source>
        <dbReference type="Proteomes" id="UP000594008"/>
    </source>
</evidence>
<organism evidence="1 2">
    <name type="scientific">Streptomyces chromofuscus</name>
    <dbReference type="NCBI Taxonomy" id="42881"/>
    <lineage>
        <taxon>Bacteria</taxon>
        <taxon>Bacillati</taxon>
        <taxon>Actinomycetota</taxon>
        <taxon>Actinomycetes</taxon>
        <taxon>Kitasatosporales</taxon>
        <taxon>Streptomycetaceae</taxon>
        <taxon>Streptomyces</taxon>
    </lineage>
</organism>
<name>A0A7M2T837_STRCW</name>
<protein>
    <submittedName>
        <fullName evidence="1">Uncharacterized protein</fullName>
    </submittedName>
</protein>
<accession>A0A7M2T837</accession>
<sequence>MTGPAGERGEPLVVVGEIRTGLLMNVRPLPPPAVTTLLDLVPGERVRARERPVRRAVSADVLHGVDCPMTTGSGARVRGVGTLVTRVGVVDGRVVQGSTRAVLTTGGDRRLPWGHYLGRPGVVELSGRGTAAEVATRFLTARDPADLDPGAVSEALLGRLRSAPLLDRRAPLRARRTRLRWASVLGGDGFRGAFTLLDQEVRTLRLGFAATATATPEQLTALCEDVALHDWLLSTVTPVVDRACSGHGPAAAPGDLRTVVDQLLHLWLPAVDVAPGLDEVWTHLEARPGFTRQWQTCVQRIRDHLALRTLDLHAGSA</sequence>